<sequence>MSEDNSNTSNIGVTIPHDFGTTSNDKDSSSSRIPLFSGNSTKFSWWKRKMKSHVIGIDEVLWEIVNGVDFVVDSDGMDVDRPNIEVARFTVPLSLS</sequence>
<gene>
    <name evidence="2" type="ORF">L195_g052954</name>
</gene>
<proteinExistence type="predicted"/>
<dbReference type="Proteomes" id="UP000236291">
    <property type="component" value="Unassembled WGS sequence"/>
</dbReference>
<name>A0A2K3K7W4_TRIPR</name>
<reference evidence="2 3" key="1">
    <citation type="journal article" date="2014" name="Am. J. Bot.">
        <title>Genome assembly and annotation for red clover (Trifolium pratense; Fabaceae).</title>
        <authorList>
            <person name="Istvanek J."/>
            <person name="Jaros M."/>
            <person name="Krenek A."/>
            <person name="Repkova J."/>
        </authorList>
    </citation>
    <scope>NUCLEOTIDE SEQUENCE [LARGE SCALE GENOMIC DNA]</scope>
    <source>
        <strain evidence="3">cv. Tatra</strain>
        <tissue evidence="2">Young leaves</tissue>
    </source>
</reference>
<accession>A0A2K3K7W4</accession>
<reference evidence="2 3" key="2">
    <citation type="journal article" date="2017" name="Front. Plant Sci.">
        <title>Gene Classification and Mining of Molecular Markers Useful in Red Clover (Trifolium pratense) Breeding.</title>
        <authorList>
            <person name="Istvanek J."/>
            <person name="Dluhosova J."/>
            <person name="Dluhos P."/>
            <person name="Patkova L."/>
            <person name="Nedelnik J."/>
            <person name="Repkova J."/>
        </authorList>
    </citation>
    <scope>NUCLEOTIDE SEQUENCE [LARGE SCALE GENOMIC DNA]</scope>
    <source>
        <strain evidence="3">cv. Tatra</strain>
        <tissue evidence="2">Young leaves</tissue>
    </source>
</reference>
<evidence type="ECO:0000256" key="1">
    <source>
        <dbReference type="SAM" id="MobiDB-lite"/>
    </source>
</evidence>
<dbReference type="AlphaFoldDB" id="A0A2K3K7W4"/>
<feature type="region of interest" description="Disordered" evidence="1">
    <location>
        <begin position="1"/>
        <end position="33"/>
    </location>
</feature>
<protein>
    <submittedName>
        <fullName evidence="2">F-box/LRR-repeat protein</fullName>
    </submittedName>
</protein>
<evidence type="ECO:0000313" key="3">
    <source>
        <dbReference type="Proteomes" id="UP000236291"/>
    </source>
</evidence>
<organism evidence="2 3">
    <name type="scientific">Trifolium pratense</name>
    <name type="common">Red clover</name>
    <dbReference type="NCBI Taxonomy" id="57577"/>
    <lineage>
        <taxon>Eukaryota</taxon>
        <taxon>Viridiplantae</taxon>
        <taxon>Streptophyta</taxon>
        <taxon>Embryophyta</taxon>
        <taxon>Tracheophyta</taxon>
        <taxon>Spermatophyta</taxon>
        <taxon>Magnoliopsida</taxon>
        <taxon>eudicotyledons</taxon>
        <taxon>Gunneridae</taxon>
        <taxon>Pentapetalae</taxon>
        <taxon>rosids</taxon>
        <taxon>fabids</taxon>
        <taxon>Fabales</taxon>
        <taxon>Fabaceae</taxon>
        <taxon>Papilionoideae</taxon>
        <taxon>50 kb inversion clade</taxon>
        <taxon>NPAAA clade</taxon>
        <taxon>Hologalegina</taxon>
        <taxon>IRL clade</taxon>
        <taxon>Trifolieae</taxon>
        <taxon>Trifolium</taxon>
    </lineage>
</organism>
<dbReference type="EMBL" id="ASHM01087623">
    <property type="protein sequence ID" value="PNX62385.1"/>
    <property type="molecule type" value="Genomic_DNA"/>
</dbReference>
<comment type="caution">
    <text evidence="2">The sequence shown here is derived from an EMBL/GenBank/DDBJ whole genome shotgun (WGS) entry which is preliminary data.</text>
</comment>
<feature type="compositionally biased region" description="Polar residues" evidence="1">
    <location>
        <begin position="1"/>
        <end position="12"/>
    </location>
</feature>
<evidence type="ECO:0000313" key="2">
    <source>
        <dbReference type="EMBL" id="PNX62385.1"/>
    </source>
</evidence>